<evidence type="ECO:0000313" key="4">
    <source>
        <dbReference type="EMBL" id="KIO10704.1"/>
    </source>
</evidence>
<feature type="transmembrane region" description="Helical" evidence="2">
    <location>
        <begin position="94"/>
        <end position="116"/>
    </location>
</feature>
<reference evidence="5" key="2">
    <citation type="submission" date="2015-01" db="EMBL/GenBank/DDBJ databases">
        <title>Evolutionary Origins and Diversification of the Mycorrhizal Mutualists.</title>
        <authorList>
            <consortium name="DOE Joint Genome Institute"/>
            <consortium name="Mycorrhizal Genomics Consortium"/>
            <person name="Kohler A."/>
            <person name="Kuo A."/>
            <person name="Nagy L.G."/>
            <person name="Floudas D."/>
            <person name="Copeland A."/>
            <person name="Barry K.W."/>
            <person name="Cichocki N."/>
            <person name="Veneault-Fourrey C."/>
            <person name="LaButti K."/>
            <person name="Lindquist E.A."/>
            <person name="Lipzen A."/>
            <person name="Lundell T."/>
            <person name="Morin E."/>
            <person name="Murat C."/>
            <person name="Riley R."/>
            <person name="Ohm R."/>
            <person name="Sun H."/>
            <person name="Tunlid A."/>
            <person name="Henrissat B."/>
            <person name="Grigoriev I.V."/>
            <person name="Hibbett D.S."/>
            <person name="Martin F."/>
        </authorList>
    </citation>
    <scope>NUCLEOTIDE SEQUENCE [LARGE SCALE GENOMIC DNA]</scope>
    <source>
        <strain evidence="5">Marx 270</strain>
    </source>
</reference>
<dbReference type="AlphaFoldDB" id="A0A0C3PQB0"/>
<evidence type="ECO:0000256" key="2">
    <source>
        <dbReference type="SAM" id="Phobius"/>
    </source>
</evidence>
<proteinExistence type="predicted"/>
<evidence type="ECO:0000256" key="1">
    <source>
        <dbReference type="SAM" id="MobiDB-lite"/>
    </source>
</evidence>
<dbReference type="InParanoid" id="A0A0C3PQB0"/>
<sequence>MAQVSPTDKTMTDTIRFSIGLCTIFLARRETYSNKKQRQLLFINNALSFASHARLYTSLPAVSLIALAEAMITLSLCVLLYERGSRSAVPRTKSLLNTLIIYAVNRCLLTLLVILAELTVDAEILPAWTMALTFTTPKPSLNTREKLRFQGSGCESDLHMNVVHLAKPPKLSEDRESSKDREGNSDARKWADIDVTAVPLHDETTVLRREGKV</sequence>
<gene>
    <name evidence="4" type="ORF">M404DRAFT_20954</name>
</gene>
<evidence type="ECO:0000259" key="3">
    <source>
        <dbReference type="Pfam" id="PF20152"/>
    </source>
</evidence>
<name>A0A0C3PQB0_PISTI</name>
<protein>
    <recommendedName>
        <fullName evidence="3">DUF6534 domain-containing protein</fullName>
    </recommendedName>
</protein>
<feature type="transmembrane region" description="Helical" evidence="2">
    <location>
        <begin position="61"/>
        <end position="82"/>
    </location>
</feature>
<keyword evidence="2" id="KW-0812">Transmembrane</keyword>
<keyword evidence="2" id="KW-0472">Membrane</keyword>
<dbReference type="InterPro" id="IPR045339">
    <property type="entry name" value="DUF6534"/>
</dbReference>
<dbReference type="Pfam" id="PF20152">
    <property type="entry name" value="DUF6534"/>
    <property type="match status" value="1"/>
</dbReference>
<evidence type="ECO:0000313" key="5">
    <source>
        <dbReference type="Proteomes" id="UP000054217"/>
    </source>
</evidence>
<keyword evidence="5" id="KW-1185">Reference proteome</keyword>
<organism evidence="4 5">
    <name type="scientific">Pisolithus tinctorius Marx 270</name>
    <dbReference type="NCBI Taxonomy" id="870435"/>
    <lineage>
        <taxon>Eukaryota</taxon>
        <taxon>Fungi</taxon>
        <taxon>Dikarya</taxon>
        <taxon>Basidiomycota</taxon>
        <taxon>Agaricomycotina</taxon>
        <taxon>Agaricomycetes</taxon>
        <taxon>Agaricomycetidae</taxon>
        <taxon>Boletales</taxon>
        <taxon>Sclerodermatineae</taxon>
        <taxon>Pisolithaceae</taxon>
        <taxon>Pisolithus</taxon>
    </lineage>
</organism>
<dbReference type="STRING" id="870435.A0A0C3PQB0"/>
<feature type="domain" description="DUF6534" evidence="3">
    <location>
        <begin position="66"/>
        <end position="124"/>
    </location>
</feature>
<dbReference type="Proteomes" id="UP000054217">
    <property type="component" value="Unassembled WGS sequence"/>
</dbReference>
<dbReference type="EMBL" id="KN831951">
    <property type="protein sequence ID" value="KIO10704.1"/>
    <property type="molecule type" value="Genomic_DNA"/>
</dbReference>
<dbReference type="HOGENOM" id="CLU_046025_15_0_1"/>
<feature type="compositionally biased region" description="Basic and acidic residues" evidence="1">
    <location>
        <begin position="170"/>
        <end position="190"/>
    </location>
</feature>
<feature type="region of interest" description="Disordered" evidence="1">
    <location>
        <begin position="169"/>
        <end position="190"/>
    </location>
</feature>
<accession>A0A0C3PQB0</accession>
<reference evidence="4 5" key="1">
    <citation type="submission" date="2014-04" db="EMBL/GenBank/DDBJ databases">
        <authorList>
            <consortium name="DOE Joint Genome Institute"/>
            <person name="Kuo A."/>
            <person name="Kohler A."/>
            <person name="Costa M.D."/>
            <person name="Nagy L.G."/>
            <person name="Floudas D."/>
            <person name="Copeland A."/>
            <person name="Barry K.W."/>
            <person name="Cichocki N."/>
            <person name="Veneault-Fourrey C."/>
            <person name="LaButti K."/>
            <person name="Lindquist E.A."/>
            <person name="Lipzen A."/>
            <person name="Lundell T."/>
            <person name="Morin E."/>
            <person name="Murat C."/>
            <person name="Sun H."/>
            <person name="Tunlid A."/>
            <person name="Henrissat B."/>
            <person name="Grigoriev I.V."/>
            <person name="Hibbett D.S."/>
            <person name="Martin F."/>
            <person name="Nordberg H.P."/>
            <person name="Cantor M.N."/>
            <person name="Hua S.X."/>
        </authorList>
    </citation>
    <scope>NUCLEOTIDE SEQUENCE [LARGE SCALE GENOMIC DNA]</scope>
    <source>
        <strain evidence="4 5">Marx 270</strain>
    </source>
</reference>
<keyword evidence="2" id="KW-1133">Transmembrane helix</keyword>